<dbReference type="PRINTS" id="PR00370">
    <property type="entry name" value="FMOXYGENASE"/>
</dbReference>
<comment type="catalytic activity">
    <reaction evidence="21">
        <text>hexan-3-one + NADPH + O2 + H(+) = ethyl butanoate + NADP(+) + H2O</text>
        <dbReference type="Rhea" id="RHEA:54844"/>
        <dbReference type="ChEBI" id="CHEBI:15377"/>
        <dbReference type="ChEBI" id="CHEBI:15378"/>
        <dbReference type="ChEBI" id="CHEBI:15379"/>
        <dbReference type="ChEBI" id="CHEBI:57783"/>
        <dbReference type="ChEBI" id="CHEBI:58349"/>
        <dbReference type="ChEBI" id="CHEBI:88764"/>
        <dbReference type="ChEBI" id="CHEBI:89891"/>
    </reaction>
    <physiologicalReaction direction="left-to-right" evidence="21">
        <dbReference type="Rhea" id="RHEA:54845"/>
    </physiologicalReaction>
</comment>
<dbReference type="Proteomes" id="UP000594220">
    <property type="component" value="Unplaced"/>
</dbReference>
<dbReference type="OMA" id="ERTNHIG"/>
<dbReference type="Gene3D" id="3.50.50.60">
    <property type="entry name" value="FAD/NAD(P)-binding domain"/>
    <property type="match status" value="2"/>
</dbReference>
<evidence type="ECO:0000313" key="29">
    <source>
        <dbReference type="Ensembl" id="ENSCPRP00005005351.1"/>
    </source>
</evidence>
<comment type="function">
    <text evidence="16">Acts as a Baeyer-Villiger monooxygenase on a broad range of substrates. Catalyzes the insertion of an oxygen atom into a carbon-carbon bond adjacent to a carbonyl, which converts ketones to esters. Active on diverse carbonyl compounds, whereas soft nucleophiles are mostly non- or poorly reactive. In contrast with other forms of FMO it is non- or poorly active on 'classical' substrates such as drugs, pesticides, and dietary components containing soft nucleophilic heteroatoms. Able to oxidize drug molecules bearing a carbonyl group on an aliphatic chain, such as nabumetone and pentoxifylline. Also, in the absence of substrates, shows slow but yet significant NADPH oxidase activity. Acts as a positive modulator of cholesterol biosynthesis as well as glucose homeostasis, promoting metabolic aging via pleiotropic effects.</text>
</comment>
<evidence type="ECO:0000256" key="4">
    <source>
        <dbReference type="ARBA" id="ARBA00022481"/>
    </source>
</evidence>
<keyword evidence="10 27" id="KW-0521">NADP</keyword>
<comment type="similarity">
    <text evidence="3 27 28">Belongs to the FMO family.</text>
</comment>
<evidence type="ECO:0000256" key="8">
    <source>
        <dbReference type="ARBA" id="ARBA00022827"/>
    </source>
</evidence>
<evidence type="ECO:0000256" key="28">
    <source>
        <dbReference type="RuleBase" id="RU361177"/>
    </source>
</evidence>
<dbReference type="InterPro" id="IPR050346">
    <property type="entry name" value="FMO-like"/>
</dbReference>
<evidence type="ECO:0000256" key="15">
    <source>
        <dbReference type="ARBA" id="ARBA00023136"/>
    </source>
</evidence>
<reference evidence="29" key="1">
    <citation type="submission" date="2025-08" db="UniProtKB">
        <authorList>
            <consortium name="Ensembl"/>
        </authorList>
    </citation>
    <scope>IDENTIFICATION</scope>
</reference>
<evidence type="ECO:0000256" key="1">
    <source>
        <dbReference type="ARBA" id="ARBA00001974"/>
    </source>
</evidence>
<protein>
    <recommendedName>
        <fullName evidence="28">Flavin-containing monooxygenase</fullName>
        <ecNumber evidence="28">1.-.-.-</ecNumber>
    </recommendedName>
</protein>
<comment type="catalytic activity">
    <reaction evidence="24">
        <text>heptan-4-one + NADPH + O2 + H(+) = propyl butanoate + NADP(+) + H2O</text>
        <dbReference type="Rhea" id="RHEA:54852"/>
        <dbReference type="ChEBI" id="CHEBI:15377"/>
        <dbReference type="ChEBI" id="CHEBI:15378"/>
        <dbReference type="ChEBI" id="CHEBI:15379"/>
        <dbReference type="ChEBI" id="CHEBI:57783"/>
        <dbReference type="ChEBI" id="CHEBI:58349"/>
        <dbReference type="ChEBI" id="CHEBI:89484"/>
        <dbReference type="ChEBI" id="CHEBI:89719"/>
    </reaction>
    <physiologicalReaction direction="left-to-right" evidence="24">
        <dbReference type="Rhea" id="RHEA:54853"/>
    </physiologicalReaction>
</comment>
<comment type="catalytic activity">
    <reaction evidence="17">
        <text>hexan-3-one + NADPH + O2 + H(+) = propyl propanoate + NADP(+) + H2O</text>
        <dbReference type="Rhea" id="RHEA:54848"/>
        <dbReference type="ChEBI" id="CHEBI:15377"/>
        <dbReference type="ChEBI" id="CHEBI:15378"/>
        <dbReference type="ChEBI" id="CHEBI:15379"/>
        <dbReference type="ChEBI" id="CHEBI:57783"/>
        <dbReference type="ChEBI" id="CHEBI:58349"/>
        <dbReference type="ChEBI" id="CHEBI:89828"/>
        <dbReference type="ChEBI" id="CHEBI:89891"/>
    </reaction>
    <physiologicalReaction direction="left-to-right" evidence="17">
        <dbReference type="Rhea" id="RHEA:54849"/>
    </physiologicalReaction>
</comment>
<evidence type="ECO:0000256" key="20">
    <source>
        <dbReference type="ARBA" id="ARBA00047864"/>
    </source>
</evidence>
<name>A0A7M4E6Y3_CROPO</name>
<evidence type="ECO:0000256" key="19">
    <source>
        <dbReference type="ARBA" id="ARBA00047855"/>
    </source>
</evidence>
<dbReference type="InterPro" id="IPR036188">
    <property type="entry name" value="FAD/NAD-bd_sf"/>
</dbReference>
<dbReference type="PANTHER" id="PTHR23023">
    <property type="entry name" value="DIMETHYLANILINE MONOOXYGENASE"/>
    <property type="match status" value="1"/>
</dbReference>
<comment type="catalytic activity">
    <reaction evidence="20">
        <text>NADPH + O2 + H(+) = H2O2 + NADP(+)</text>
        <dbReference type="Rhea" id="RHEA:11260"/>
        <dbReference type="ChEBI" id="CHEBI:15378"/>
        <dbReference type="ChEBI" id="CHEBI:15379"/>
        <dbReference type="ChEBI" id="CHEBI:16240"/>
        <dbReference type="ChEBI" id="CHEBI:57783"/>
        <dbReference type="ChEBI" id="CHEBI:58349"/>
        <dbReference type="EC" id="1.6.3.1"/>
    </reaction>
    <physiologicalReaction direction="left-to-right" evidence="20">
        <dbReference type="Rhea" id="RHEA:11261"/>
    </physiologicalReaction>
</comment>
<dbReference type="FunFam" id="3.50.50.60:FF:000073">
    <property type="entry name" value="Dimethylaniline monooxygenase [N-oxide-forming]"/>
    <property type="match status" value="1"/>
</dbReference>
<dbReference type="GO" id="GO:0005789">
    <property type="term" value="C:endoplasmic reticulum membrane"/>
    <property type="evidence" value="ECO:0007669"/>
    <property type="project" value="UniProtKB-SubCell"/>
</dbReference>
<keyword evidence="14" id="KW-0443">Lipid metabolism</keyword>
<evidence type="ECO:0000256" key="6">
    <source>
        <dbReference type="ARBA" id="ARBA00022630"/>
    </source>
</evidence>
<evidence type="ECO:0000313" key="30">
    <source>
        <dbReference type="Proteomes" id="UP000594220"/>
    </source>
</evidence>
<comment type="subcellular location">
    <subcellularLocation>
        <location evidence="27">Endoplasmic reticulum membrane</location>
    </subcellularLocation>
    <subcellularLocation>
        <location evidence="2">Microsome membrane</location>
    </subcellularLocation>
</comment>
<dbReference type="GO" id="GO:0006629">
    <property type="term" value="P:lipid metabolic process"/>
    <property type="evidence" value="ECO:0007669"/>
    <property type="project" value="UniProtKB-KW"/>
</dbReference>
<keyword evidence="8 27" id="KW-0274">FAD</keyword>
<dbReference type="InterPro" id="IPR000960">
    <property type="entry name" value="Flavin_mOase"/>
</dbReference>
<keyword evidence="4" id="KW-0488">Methylation</keyword>
<evidence type="ECO:0000256" key="24">
    <source>
        <dbReference type="ARBA" id="ARBA00048990"/>
    </source>
</evidence>
<comment type="cofactor">
    <cofactor evidence="1 27 28">
        <name>FAD</name>
        <dbReference type="ChEBI" id="CHEBI:57692"/>
    </cofactor>
</comment>
<comment type="catalytic activity">
    <reaction evidence="19">
        <text>sulcatone + NADPH + O2 + H(+) = 4-methylpent-3-en-1-yl acetate + NADP(+) + H2O</text>
        <dbReference type="Rhea" id="RHEA:54864"/>
        <dbReference type="ChEBI" id="CHEBI:15377"/>
        <dbReference type="ChEBI" id="CHEBI:15378"/>
        <dbReference type="ChEBI" id="CHEBI:15379"/>
        <dbReference type="ChEBI" id="CHEBI:16310"/>
        <dbReference type="ChEBI" id="CHEBI:57783"/>
        <dbReference type="ChEBI" id="CHEBI:58349"/>
        <dbReference type="ChEBI" id="CHEBI:138373"/>
    </reaction>
    <physiologicalReaction direction="left-to-right" evidence="19">
        <dbReference type="Rhea" id="RHEA:54865"/>
    </physiologicalReaction>
</comment>
<comment type="catalytic activity">
    <reaction evidence="23">
        <text>(2E)-geranial + NADPH + O2 + H(+) = (1E)-2,6-dimethylhepta-1,5-dien-1-yl formate + NADP(+) + H2O</text>
        <dbReference type="Rhea" id="RHEA:54860"/>
        <dbReference type="ChEBI" id="CHEBI:15377"/>
        <dbReference type="ChEBI" id="CHEBI:15378"/>
        <dbReference type="ChEBI" id="CHEBI:15379"/>
        <dbReference type="ChEBI" id="CHEBI:16980"/>
        <dbReference type="ChEBI" id="CHEBI:57783"/>
        <dbReference type="ChEBI" id="CHEBI:58349"/>
        <dbReference type="ChEBI" id="CHEBI:138375"/>
    </reaction>
    <physiologicalReaction direction="left-to-right" evidence="23">
        <dbReference type="Rhea" id="RHEA:54861"/>
    </physiologicalReaction>
</comment>
<comment type="catalytic activity">
    <reaction evidence="26">
        <text>octan-3-one + NADPH + O2 + H(+) = pentyl propanoate + NADP(+) + H2O</text>
        <dbReference type="Rhea" id="RHEA:54840"/>
        <dbReference type="ChEBI" id="CHEBI:15377"/>
        <dbReference type="ChEBI" id="CHEBI:15378"/>
        <dbReference type="ChEBI" id="CHEBI:15379"/>
        <dbReference type="ChEBI" id="CHEBI:57783"/>
        <dbReference type="ChEBI" id="CHEBI:58349"/>
        <dbReference type="ChEBI" id="CHEBI:80946"/>
        <dbReference type="ChEBI" id="CHEBI:87373"/>
    </reaction>
    <physiologicalReaction direction="left-to-right" evidence="26">
        <dbReference type="Rhea" id="RHEA:54841"/>
    </physiologicalReaction>
</comment>
<gene>
    <name evidence="29" type="primary">LOC109307090</name>
</gene>
<evidence type="ECO:0000256" key="9">
    <source>
        <dbReference type="ARBA" id="ARBA00022848"/>
    </source>
</evidence>
<dbReference type="Ensembl" id="ENSCPRT00005006281.1">
    <property type="protein sequence ID" value="ENSCPRP00005005351.1"/>
    <property type="gene ID" value="ENSCPRG00005003653.1"/>
</dbReference>
<evidence type="ECO:0000256" key="18">
    <source>
        <dbReference type="ARBA" id="ARBA00047574"/>
    </source>
</evidence>
<dbReference type="GO" id="GO:0050661">
    <property type="term" value="F:NADP binding"/>
    <property type="evidence" value="ECO:0007669"/>
    <property type="project" value="InterPro"/>
</dbReference>
<comment type="catalytic activity">
    <reaction evidence="25">
        <text>N,N-dimethylaniline + NADPH + O2 + H(+) = N,N-dimethylaniline N-oxide + NADP(+) + H2O</text>
        <dbReference type="Rhea" id="RHEA:24468"/>
        <dbReference type="ChEBI" id="CHEBI:15377"/>
        <dbReference type="ChEBI" id="CHEBI:15378"/>
        <dbReference type="ChEBI" id="CHEBI:15379"/>
        <dbReference type="ChEBI" id="CHEBI:16269"/>
        <dbReference type="ChEBI" id="CHEBI:17735"/>
        <dbReference type="ChEBI" id="CHEBI:57783"/>
        <dbReference type="ChEBI" id="CHEBI:58349"/>
        <dbReference type="EC" id="1.14.13.8"/>
    </reaction>
    <physiologicalReaction direction="left-to-right" evidence="25">
        <dbReference type="Rhea" id="RHEA:24469"/>
    </physiologicalReaction>
</comment>
<dbReference type="GO" id="GO:0016174">
    <property type="term" value="F:NAD(P)H oxidase H2O2-forming activity"/>
    <property type="evidence" value="ECO:0007669"/>
    <property type="project" value="UniProtKB-EC"/>
</dbReference>
<comment type="catalytic activity">
    <reaction evidence="22">
        <text>octan-3-one + NADPH + O2 + H(+) = ethyl hexanoate + NADP(+) + H2O</text>
        <dbReference type="Rhea" id="RHEA:54856"/>
        <dbReference type="ChEBI" id="CHEBI:15377"/>
        <dbReference type="ChEBI" id="CHEBI:15378"/>
        <dbReference type="ChEBI" id="CHEBI:15379"/>
        <dbReference type="ChEBI" id="CHEBI:57783"/>
        <dbReference type="ChEBI" id="CHEBI:58349"/>
        <dbReference type="ChEBI" id="CHEBI:80946"/>
        <dbReference type="ChEBI" id="CHEBI:86055"/>
    </reaction>
    <physiologicalReaction direction="left-to-right" evidence="22">
        <dbReference type="Rhea" id="RHEA:54857"/>
    </physiologicalReaction>
</comment>
<dbReference type="SUPFAM" id="SSF51905">
    <property type="entry name" value="FAD/NAD(P)-binding domain"/>
    <property type="match status" value="2"/>
</dbReference>
<evidence type="ECO:0000256" key="26">
    <source>
        <dbReference type="ARBA" id="ARBA00049475"/>
    </source>
</evidence>
<dbReference type="Pfam" id="PF00743">
    <property type="entry name" value="FMO-like"/>
    <property type="match status" value="1"/>
</dbReference>
<keyword evidence="5" id="KW-0597">Phosphoprotein</keyword>
<evidence type="ECO:0000256" key="25">
    <source>
        <dbReference type="ARBA" id="ARBA00049443"/>
    </source>
</evidence>
<evidence type="ECO:0000256" key="22">
    <source>
        <dbReference type="ARBA" id="ARBA00048459"/>
    </source>
</evidence>
<accession>A0A7M4E6Y3</accession>
<dbReference type="PIRSF" id="PIRSF000332">
    <property type="entry name" value="FMO"/>
    <property type="match status" value="1"/>
</dbReference>
<keyword evidence="27" id="KW-0256">Endoplasmic reticulum</keyword>
<proteinExistence type="inferred from homology"/>
<dbReference type="AlphaFoldDB" id="A0A7M4E6Y3"/>
<keyword evidence="30" id="KW-1185">Reference proteome</keyword>
<evidence type="ECO:0000256" key="7">
    <source>
        <dbReference type="ARBA" id="ARBA00022692"/>
    </source>
</evidence>
<dbReference type="GeneTree" id="ENSGT00940000160836"/>
<dbReference type="FunFam" id="3.50.50.60:FF:000409">
    <property type="entry name" value="Dimethylaniline monooxygenase [N-oxide-forming]"/>
    <property type="match status" value="1"/>
</dbReference>
<evidence type="ECO:0000256" key="12">
    <source>
        <dbReference type="ARBA" id="ARBA00023002"/>
    </source>
</evidence>
<evidence type="ECO:0000256" key="21">
    <source>
        <dbReference type="ARBA" id="ARBA00047977"/>
    </source>
</evidence>
<evidence type="ECO:0000256" key="27">
    <source>
        <dbReference type="PIRNR" id="PIRNR000332"/>
    </source>
</evidence>
<evidence type="ECO:0000256" key="11">
    <source>
        <dbReference type="ARBA" id="ARBA00022989"/>
    </source>
</evidence>
<keyword evidence="9" id="KW-0492">Microsome</keyword>
<evidence type="ECO:0000256" key="2">
    <source>
        <dbReference type="ARBA" id="ARBA00004524"/>
    </source>
</evidence>
<keyword evidence="13 27" id="KW-0503">Monooxygenase</keyword>
<sequence>MANRKVAIIGAGVSGLLSIKCCLDEGLKPTCFERSSDIGGVWRYEKNPEEGRASIYKSVTINTSKEIMCFSDFPIPEDFPNYMHNFKIMEYFHMYAKHFDLLKYIRFKTNVCSVTKRPDFSTTGQWDVVTENNGKQELAIFDAVLVCSGHHSDAHLPLQSFPGIEKFKGRYFHSRDYKNSQEFLDKKVIVIGIGNSGLDIAVELSYTADQVLLSSRRGAWVQRRILEEGYPTDAAYITRFIKLLIDTLPFTMVNYFAEQKLNKAFNHALYGLQPKHRFLSQHSTINDDLPNRIITGKVRVKSNVSEFTETAAIFEDGTIEDNIDVVIFATGYKFSFPFLDCLKVVDNQVSLYKLVFPPDLEKPTLAFIGFVQPLGALMPISELQGRWATRVFKGLNELPSTSDMLADITQKQEEMAKRYVKTQRHTLQVDYISYLDEIASLAGFKPNLLSLFLTDTKLAMEVFFGPCTPYQYRLRGPGKWAGAREAILTQRKRIIKPLKTRNVEDSTNYSLVPHSFNIFLGLSGEMIPTCGFSSFLCIHGC</sequence>
<dbReference type="PRINTS" id="PR01125">
    <property type="entry name" value="FMOXYGENASE5"/>
</dbReference>
<organism evidence="29 30">
    <name type="scientific">Crocodylus porosus</name>
    <name type="common">Saltwater crocodile</name>
    <name type="synonym">Estuarine crocodile</name>
    <dbReference type="NCBI Taxonomy" id="8502"/>
    <lineage>
        <taxon>Eukaryota</taxon>
        <taxon>Metazoa</taxon>
        <taxon>Chordata</taxon>
        <taxon>Craniata</taxon>
        <taxon>Vertebrata</taxon>
        <taxon>Euteleostomi</taxon>
        <taxon>Archelosauria</taxon>
        <taxon>Archosauria</taxon>
        <taxon>Crocodylia</taxon>
        <taxon>Longirostres</taxon>
        <taxon>Crocodylidae</taxon>
        <taxon>Crocodylus</taxon>
    </lineage>
</organism>
<comment type="catalytic activity">
    <reaction evidence="18">
        <text>heptan-2-one + NADPH + O2 + H(+) = pentyl acetate + NADP(+) + H2O</text>
        <dbReference type="Rhea" id="RHEA:54836"/>
        <dbReference type="ChEBI" id="CHEBI:5672"/>
        <dbReference type="ChEBI" id="CHEBI:15377"/>
        <dbReference type="ChEBI" id="CHEBI:15378"/>
        <dbReference type="ChEBI" id="CHEBI:15379"/>
        <dbReference type="ChEBI" id="CHEBI:57783"/>
        <dbReference type="ChEBI" id="CHEBI:58349"/>
        <dbReference type="ChEBI" id="CHEBI:87362"/>
    </reaction>
    <physiologicalReaction direction="left-to-right" evidence="18">
        <dbReference type="Rhea" id="RHEA:54837"/>
    </physiologicalReaction>
</comment>
<evidence type="ECO:0000256" key="13">
    <source>
        <dbReference type="ARBA" id="ARBA00023033"/>
    </source>
</evidence>
<keyword evidence="7" id="KW-0812">Transmembrane</keyword>
<evidence type="ECO:0000256" key="23">
    <source>
        <dbReference type="ARBA" id="ARBA00048989"/>
    </source>
</evidence>
<reference evidence="29" key="2">
    <citation type="submission" date="2025-09" db="UniProtKB">
        <authorList>
            <consortium name="Ensembl"/>
        </authorList>
    </citation>
    <scope>IDENTIFICATION</scope>
</reference>
<evidence type="ECO:0000256" key="5">
    <source>
        <dbReference type="ARBA" id="ARBA00022553"/>
    </source>
</evidence>
<dbReference type="GO" id="GO:0004499">
    <property type="term" value="F:N,N-dimethylaniline monooxygenase activity"/>
    <property type="evidence" value="ECO:0007669"/>
    <property type="project" value="UniProtKB-UniRule"/>
</dbReference>
<keyword evidence="15 27" id="KW-0472">Membrane</keyword>
<dbReference type="FunFam" id="3.50.50.60:FF:000042">
    <property type="entry name" value="Dimethylaniline monooxygenase [N-oxide-forming]"/>
    <property type="match status" value="1"/>
</dbReference>
<dbReference type="GO" id="GO:0050660">
    <property type="term" value="F:flavin adenine dinucleotide binding"/>
    <property type="evidence" value="ECO:0007669"/>
    <property type="project" value="InterPro"/>
</dbReference>
<evidence type="ECO:0000256" key="17">
    <source>
        <dbReference type="ARBA" id="ARBA00047426"/>
    </source>
</evidence>
<evidence type="ECO:0000256" key="14">
    <source>
        <dbReference type="ARBA" id="ARBA00023098"/>
    </source>
</evidence>
<keyword evidence="11" id="KW-1133">Transmembrane helix</keyword>
<evidence type="ECO:0000256" key="16">
    <source>
        <dbReference type="ARBA" id="ARBA00045722"/>
    </source>
</evidence>
<evidence type="ECO:0000256" key="3">
    <source>
        <dbReference type="ARBA" id="ARBA00009183"/>
    </source>
</evidence>
<evidence type="ECO:0000256" key="10">
    <source>
        <dbReference type="ARBA" id="ARBA00022857"/>
    </source>
</evidence>
<dbReference type="InterPro" id="IPR020946">
    <property type="entry name" value="Flavin_mOase-like"/>
</dbReference>
<dbReference type="InterPro" id="IPR002257">
    <property type="entry name" value="Flavin_mOase_5"/>
</dbReference>
<keyword evidence="6 27" id="KW-0285">Flavoprotein</keyword>
<dbReference type="EC" id="1.-.-.-" evidence="28"/>
<keyword evidence="12 27" id="KW-0560">Oxidoreductase</keyword>